<sequence length="258" mass="27792">MTSSYAGLLGFRDLGGLRTNDGGRVRHGVLYRSGTPQFLDLHTARELIAATGIQATIDLRLPHEIAVEGRGPLDELRVAHLPNPFSIPDTVASDSAVAPMVGNDPLVTRYLSYLEADEAGAVAVLSRLLEPATLPVLVHCTVGKDRTGVAIALVLSAIGVRRGDIVADYAAAPEDVVASMRRLREMASYGPAADLYPPEAWTAPPDAMERFLDRVDREHGGVSALLQRHEVGPDEVERLSKLLVTYDITETEEDHAGE</sequence>
<dbReference type="SUPFAM" id="SSF52799">
    <property type="entry name" value="(Phosphotyrosine protein) phosphatases II"/>
    <property type="match status" value="1"/>
</dbReference>
<evidence type="ECO:0000259" key="2">
    <source>
        <dbReference type="PROSITE" id="PS50056"/>
    </source>
</evidence>
<comment type="similarity">
    <text evidence="1">Belongs to the protein-tyrosine phosphatase family.</text>
</comment>
<dbReference type="EMBL" id="VLJT01000034">
    <property type="protein sequence ID" value="TWH14926.1"/>
    <property type="molecule type" value="Genomic_DNA"/>
</dbReference>
<dbReference type="Pfam" id="PF13350">
    <property type="entry name" value="Y_phosphatase3"/>
    <property type="match status" value="1"/>
</dbReference>
<comment type="caution">
    <text evidence="3">The sequence shown here is derived from an EMBL/GenBank/DDBJ whole genome shotgun (WGS) entry which is preliminary data.</text>
</comment>
<dbReference type="RefSeq" id="WP_145692522.1">
    <property type="nucleotide sequence ID" value="NZ_VLJT01000034.1"/>
</dbReference>
<dbReference type="PANTHER" id="PTHR31126">
    <property type="entry name" value="TYROSINE-PROTEIN PHOSPHATASE"/>
    <property type="match status" value="1"/>
</dbReference>
<evidence type="ECO:0000256" key="1">
    <source>
        <dbReference type="ARBA" id="ARBA00009580"/>
    </source>
</evidence>
<accession>A0A562DZ74</accession>
<reference evidence="3 4" key="1">
    <citation type="submission" date="2019-07" db="EMBL/GenBank/DDBJ databases">
        <title>Genome sequencing of lignin-degrading bacterial isolates.</title>
        <authorList>
            <person name="Gladden J."/>
        </authorList>
    </citation>
    <scope>NUCLEOTIDE SEQUENCE [LARGE SCALE GENOMIC DNA]</scope>
    <source>
        <strain evidence="3 4">J45</strain>
    </source>
</reference>
<dbReference type="PANTHER" id="PTHR31126:SF1">
    <property type="entry name" value="TYROSINE SPECIFIC PROTEIN PHOSPHATASES DOMAIN-CONTAINING PROTEIN"/>
    <property type="match status" value="1"/>
</dbReference>
<dbReference type="InterPro" id="IPR000387">
    <property type="entry name" value="Tyr_Pase_dom"/>
</dbReference>
<dbReference type="InterPro" id="IPR016130">
    <property type="entry name" value="Tyr_Pase_AS"/>
</dbReference>
<dbReference type="InterPro" id="IPR029021">
    <property type="entry name" value="Prot-tyrosine_phosphatase-like"/>
</dbReference>
<feature type="domain" description="Tyrosine specific protein phosphatases" evidence="2">
    <location>
        <begin position="108"/>
        <end position="184"/>
    </location>
</feature>
<dbReference type="InterPro" id="IPR026893">
    <property type="entry name" value="Tyr/Ser_Pase_IphP-type"/>
</dbReference>
<gene>
    <name evidence="3" type="ORF">L618_003500000100</name>
</gene>
<protein>
    <submittedName>
        <fullName evidence="3">Tyrosine phosphatase family protein</fullName>
    </submittedName>
</protein>
<dbReference type="Proteomes" id="UP000317573">
    <property type="component" value="Unassembled WGS sequence"/>
</dbReference>
<name>A0A562DZ74_RHORH</name>
<dbReference type="GO" id="GO:0004721">
    <property type="term" value="F:phosphoprotein phosphatase activity"/>
    <property type="evidence" value="ECO:0007669"/>
    <property type="project" value="InterPro"/>
</dbReference>
<dbReference type="Gene3D" id="3.90.190.10">
    <property type="entry name" value="Protein tyrosine phosphatase superfamily"/>
    <property type="match status" value="1"/>
</dbReference>
<dbReference type="PROSITE" id="PS00383">
    <property type="entry name" value="TYR_PHOSPHATASE_1"/>
    <property type="match status" value="1"/>
</dbReference>
<proteinExistence type="inferred from homology"/>
<evidence type="ECO:0000313" key="4">
    <source>
        <dbReference type="Proteomes" id="UP000317573"/>
    </source>
</evidence>
<organism evidence="3 4">
    <name type="scientific">Rhodococcus rhodochrous J45</name>
    <dbReference type="NCBI Taxonomy" id="935266"/>
    <lineage>
        <taxon>Bacteria</taxon>
        <taxon>Bacillati</taxon>
        <taxon>Actinomycetota</taxon>
        <taxon>Actinomycetes</taxon>
        <taxon>Mycobacteriales</taxon>
        <taxon>Nocardiaceae</taxon>
        <taxon>Rhodococcus</taxon>
    </lineage>
</organism>
<evidence type="ECO:0000313" key="3">
    <source>
        <dbReference type="EMBL" id="TWH14926.1"/>
    </source>
</evidence>
<dbReference type="PROSITE" id="PS50056">
    <property type="entry name" value="TYR_PHOSPHATASE_2"/>
    <property type="match status" value="1"/>
</dbReference>
<dbReference type="AlphaFoldDB" id="A0A562DZ74"/>